<organism evidence="1 2">
    <name type="scientific">Bauhinia variegata</name>
    <name type="common">Purple orchid tree</name>
    <name type="synonym">Phanera variegata</name>
    <dbReference type="NCBI Taxonomy" id="167791"/>
    <lineage>
        <taxon>Eukaryota</taxon>
        <taxon>Viridiplantae</taxon>
        <taxon>Streptophyta</taxon>
        <taxon>Embryophyta</taxon>
        <taxon>Tracheophyta</taxon>
        <taxon>Spermatophyta</taxon>
        <taxon>Magnoliopsida</taxon>
        <taxon>eudicotyledons</taxon>
        <taxon>Gunneridae</taxon>
        <taxon>Pentapetalae</taxon>
        <taxon>rosids</taxon>
        <taxon>fabids</taxon>
        <taxon>Fabales</taxon>
        <taxon>Fabaceae</taxon>
        <taxon>Cercidoideae</taxon>
        <taxon>Cercideae</taxon>
        <taxon>Bauhiniinae</taxon>
        <taxon>Bauhinia</taxon>
    </lineage>
</organism>
<reference evidence="1 2" key="1">
    <citation type="journal article" date="2022" name="DNA Res.">
        <title>Chromosomal-level genome assembly of the orchid tree Bauhinia variegata (Leguminosae; Cercidoideae) supports the allotetraploid origin hypothesis of Bauhinia.</title>
        <authorList>
            <person name="Zhong Y."/>
            <person name="Chen Y."/>
            <person name="Zheng D."/>
            <person name="Pang J."/>
            <person name="Liu Y."/>
            <person name="Luo S."/>
            <person name="Meng S."/>
            <person name="Qian L."/>
            <person name="Wei D."/>
            <person name="Dai S."/>
            <person name="Zhou R."/>
        </authorList>
    </citation>
    <scope>NUCLEOTIDE SEQUENCE [LARGE SCALE GENOMIC DNA]</scope>
    <source>
        <strain evidence="1">BV-YZ2020</strain>
    </source>
</reference>
<protein>
    <submittedName>
        <fullName evidence="1">Uncharacterized protein</fullName>
    </submittedName>
</protein>
<accession>A0ACB9NDU1</accession>
<dbReference type="Proteomes" id="UP000828941">
    <property type="component" value="Chromosome 7"/>
</dbReference>
<comment type="caution">
    <text evidence="1">The sequence shown here is derived from an EMBL/GenBank/DDBJ whole genome shotgun (WGS) entry which is preliminary data.</text>
</comment>
<name>A0ACB9NDU1_BAUVA</name>
<keyword evidence="2" id="KW-1185">Reference proteome</keyword>
<gene>
    <name evidence="1" type="ORF">L6164_018629</name>
</gene>
<evidence type="ECO:0000313" key="2">
    <source>
        <dbReference type="Proteomes" id="UP000828941"/>
    </source>
</evidence>
<proteinExistence type="predicted"/>
<sequence>MSMMRCQLQGEVGRLVKLSASKQLFPKLLEACSTNRSLKENKRIHALTITLAPIPMQSAFVLNNLIICYLSFGDVFLARKVCLGGIVAWMKRFEHLKHMPQKSLVTWNSMVSLLARYGFVEDCIIFRDFIRTGATLSECSFLGISPRLDDLEYGEQVIRNGFESDVIVGTALVDFYAKCDKLVEAHRCFDYIEGKNVASRNALILGYSKVCAST</sequence>
<evidence type="ECO:0000313" key="1">
    <source>
        <dbReference type="EMBL" id="KAI4333874.1"/>
    </source>
</evidence>
<dbReference type="EMBL" id="CM039432">
    <property type="protein sequence ID" value="KAI4333874.1"/>
    <property type="molecule type" value="Genomic_DNA"/>
</dbReference>